<sequence length="93" mass="10514">MTRTTPELTLPSPNFRKLLRTALNIVLWAKSGWVVCTTPTRGCLAPYVGFNVQQDRMHIGSSIESDFEPGTIWPPSRDFTTRSLRSPFFLAKT</sequence>
<evidence type="ECO:0000313" key="2">
    <source>
        <dbReference type="Proteomes" id="UP000499080"/>
    </source>
</evidence>
<keyword evidence="2" id="KW-1185">Reference proteome</keyword>
<comment type="caution">
    <text evidence="1">The sequence shown here is derived from an EMBL/GenBank/DDBJ whole genome shotgun (WGS) entry which is preliminary data.</text>
</comment>
<dbReference type="Proteomes" id="UP000499080">
    <property type="component" value="Unassembled WGS sequence"/>
</dbReference>
<protein>
    <submittedName>
        <fullName evidence="1">Uncharacterized protein</fullName>
    </submittedName>
</protein>
<organism evidence="1 2">
    <name type="scientific">Araneus ventricosus</name>
    <name type="common">Orbweaver spider</name>
    <name type="synonym">Epeira ventricosa</name>
    <dbReference type="NCBI Taxonomy" id="182803"/>
    <lineage>
        <taxon>Eukaryota</taxon>
        <taxon>Metazoa</taxon>
        <taxon>Ecdysozoa</taxon>
        <taxon>Arthropoda</taxon>
        <taxon>Chelicerata</taxon>
        <taxon>Arachnida</taxon>
        <taxon>Araneae</taxon>
        <taxon>Araneomorphae</taxon>
        <taxon>Entelegynae</taxon>
        <taxon>Araneoidea</taxon>
        <taxon>Araneidae</taxon>
        <taxon>Araneus</taxon>
    </lineage>
</organism>
<evidence type="ECO:0000313" key="1">
    <source>
        <dbReference type="EMBL" id="GBM92329.1"/>
    </source>
</evidence>
<dbReference type="AlphaFoldDB" id="A0A4Y2JSA4"/>
<proteinExistence type="predicted"/>
<accession>A0A4Y2JSA4</accession>
<dbReference type="EMBL" id="BGPR01003780">
    <property type="protein sequence ID" value="GBM92329.1"/>
    <property type="molecule type" value="Genomic_DNA"/>
</dbReference>
<reference evidence="1 2" key="1">
    <citation type="journal article" date="2019" name="Sci. Rep.">
        <title>Orb-weaving spider Araneus ventricosus genome elucidates the spidroin gene catalogue.</title>
        <authorList>
            <person name="Kono N."/>
            <person name="Nakamura H."/>
            <person name="Ohtoshi R."/>
            <person name="Moran D.A.P."/>
            <person name="Shinohara A."/>
            <person name="Yoshida Y."/>
            <person name="Fujiwara M."/>
            <person name="Mori M."/>
            <person name="Tomita M."/>
            <person name="Arakawa K."/>
        </authorList>
    </citation>
    <scope>NUCLEOTIDE SEQUENCE [LARGE SCALE GENOMIC DNA]</scope>
</reference>
<gene>
    <name evidence="1" type="ORF">AVEN_136373_1</name>
</gene>
<name>A0A4Y2JSA4_ARAVE</name>